<dbReference type="Pfam" id="PF07007">
    <property type="entry name" value="LprI"/>
    <property type="match status" value="1"/>
</dbReference>
<comment type="caution">
    <text evidence="2">The sequence shown here is derived from an EMBL/GenBank/DDBJ whole genome shotgun (WGS) entry which is preliminary data.</text>
</comment>
<dbReference type="Proteomes" id="UP001595579">
    <property type="component" value="Unassembled WGS sequence"/>
</dbReference>
<reference evidence="3" key="1">
    <citation type="journal article" date="2019" name="Int. J. Syst. Evol. Microbiol.">
        <title>The Global Catalogue of Microorganisms (GCM) 10K type strain sequencing project: providing services to taxonomists for standard genome sequencing and annotation.</title>
        <authorList>
            <consortium name="The Broad Institute Genomics Platform"/>
            <consortium name="The Broad Institute Genome Sequencing Center for Infectious Disease"/>
            <person name="Wu L."/>
            <person name="Ma J."/>
        </authorList>
    </citation>
    <scope>NUCLEOTIDE SEQUENCE [LARGE SCALE GENOMIC DNA]</scope>
    <source>
        <strain evidence="3">CECT 7698</strain>
    </source>
</reference>
<organism evidence="2 3">
    <name type="scientific">Litchfieldella rifensis</name>
    <dbReference type="NCBI Taxonomy" id="762643"/>
    <lineage>
        <taxon>Bacteria</taxon>
        <taxon>Pseudomonadati</taxon>
        <taxon>Pseudomonadota</taxon>
        <taxon>Gammaproteobacteria</taxon>
        <taxon>Oceanospirillales</taxon>
        <taxon>Halomonadaceae</taxon>
        <taxon>Litchfieldella</taxon>
    </lineage>
</organism>
<gene>
    <name evidence="2" type="ORF">ACFOEV_21590</name>
</gene>
<dbReference type="EMBL" id="JBHRUG010000048">
    <property type="protein sequence ID" value="MFC3286201.1"/>
    <property type="molecule type" value="Genomic_DNA"/>
</dbReference>
<accession>A0ABV7LVS2</accession>
<evidence type="ECO:0000259" key="1">
    <source>
        <dbReference type="Pfam" id="PF07007"/>
    </source>
</evidence>
<evidence type="ECO:0000313" key="2">
    <source>
        <dbReference type="EMBL" id="MFC3286201.1"/>
    </source>
</evidence>
<name>A0ABV7LVS2_9GAMM</name>
<dbReference type="Gene3D" id="1.20.1270.180">
    <property type="match status" value="1"/>
</dbReference>
<dbReference type="InterPro" id="IPR009739">
    <property type="entry name" value="LprI-like_N"/>
</dbReference>
<keyword evidence="3" id="KW-1185">Reference proteome</keyword>
<sequence>MKVLSYGGWRVVTVGILAGWASIGVAQEQDEETSPPASHPIELKADSCMEEGNWTTQAMRECAAQAHKDWEDEIERLTTTLERVLGSEAREALVAAQEAWQVSRDADYDFIAAYYAELSQAELGSGTLWPLAEQMHRNAVLQDRANQLQRYLDALEELEAPAEPSPELPPE</sequence>
<dbReference type="RefSeq" id="WP_386777024.1">
    <property type="nucleotide sequence ID" value="NZ_JBHRUG010000048.1"/>
</dbReference>
<evidence type="ECO:0000313" key="3">
    <source>
        <dbReference type="Proteomes" id="UP001595579"/>
    </source>
</evidence>
<protein>
    <submittedName>
        <fullName evidence="2">Lysozyme inhibitor LprI family protein</fullName>
    </submittedName>
</protein>
<proteinExistence type="predicted"/>
<feature type="domain" description="Lysozyme inhibitor LprI-like N-terminal" evidence="1">
    <location>
        <begin position="48"/>
        <end position="148"/>
    </location>
</feature>